<dbReference type="Pfam" id="PF13556">
    <property type="entry name" value="HTH_30"/>
    <property type="match status" value="1"/>
</dbReference>
<dbReference type="InterPro" id="IPR042070">
    <property type="entry name" value="PucR_C-HTH_sf"/>
</dbReference>
<reference evidence="2" key="2">
    <citation type="submission" date="2022-10" db="EMBL/GenBank/DDBJ databases">
        <authorList>
            <person name="Kostovova I."/>
            <person name="Moravkova M."/>
            <person name="Pechar R."/>
        </authorList>
    </citation>
    <scope>NUCLEOTIDE SEQUENCE</scope>
    <source>
        <strain evidence="2">M490A</strain>
    </source>
</reference>
<name>A0A9X4AC29_LACAM</name>
<dbReference type="PANTHER" id="PTHR33744:SF15">
    <property type="entry name" value="CARBOHYDRATE DIACID REGULATOR"/>
    <property type="match status" value="1"/>
</dbReference>
<proteinExistence type="predicted"/>
<protein>
    <submittedName>
        <fullName evidence="2">Helix-turn-helix domain-containing protein</fullName>
    </submittedName>
</protein>
<dbReference type="SUPFAM" id="SSF46689">
    <property type="entry name" value="Homeodomain-like"/>
    <property type="match status" value="1"/>
</dbReference>
<dbReference type="RefSeq" id="WP_271868296.1">
    <property type="nucleotide sequence ID" value="NZ_JAOTGX010000028.1"/>
</dbReference>
<comment type="caution">
    <text evidence="2">The sequence shown here is derived from an EMBL/GenBank/DDBJ whole genome shotgun (WGS) entry which is preliminary data.</text>
</comment>
<dbReference type="EMBL" id="JAOTGY010000034">
    <property type="protein sequence ID" value="MDB6258999.1"/>
    <property type="molecule type" value="Genomic_DNA"/>
</dbReference>
<evidence type="ECO:0000313" key="3">
    <source>
        <dbReference type="Proteomes" id="UP001141981"/>
    </source>
</evidence>
<dbReference type="InterPro" id="IPR051448">
    <property type="entry name" value="CdaR-like_regulators"/>
</dbReference>
<dbReference type="Gene3D" id="1.10.10.2840">
    <property type="entry name" value="PucR C-terminal helix-turn-helix domain"/>
    <property type="match status" value="1"/>
</dbReference>
<accession>A0A9X4AC29</accession>
<dbReference type="InterPro" id="IPR025736">
    <property type="entry name" value="PucR_C-HTH_dom"/>
</dbReference>
<evidence type="ECO:0000259" key="1">
    <source>
        <dbReference type="Pfam" id="PF13556"/>
    </source>
</evidence>
<organism evidence="2 3">
    <name type="scientific">Lactobacillus amylovorus</name>
    <dbReference type="NCBI Taxonomy" id="1604"/>
    <lineage>
        <taxon>Bacteria</taxon>
        <taxon>Bacillati</taxon>
        <taxon>Bacillota</taxon>
        <taxon>Bacilli</taxon>
        <taxon>Lactobacillales</taxon>
        <taxon>Lactobacillaceae</taxon>
        <taxon>Lactobacillus</taxon>
    </lineage>
</organism>
<dbReference type="Proteomes" id="UP001141981">
    <property type="component" value="Unassembled WGS sequence"/>
</dbReference>
<feature type="domain" description="PucR C-terminal helix-turn-helix" evidence="1">
    <location>
        <begin position="223"/>
        <end position="279"/>
    </location>
</feature>
<dbReference type="AlphaFoldDB" id="A0A9X4AC29"/>
<reference evidence="2" key="1">
    <citation type="journal article" date="2022" name="Microorganisms">
        <title>Antibiotic Susceptibility, Resistance Gene Determinants and Corresponding Genomic Regions in Lactobacillus amylovorus Isolates Derived from Wild Boars and Domestic Pigs.</title>
        <authorList>
            <person name="Moravkova M."/>
            <person name="Kostovova I."/>
            <person name="Kavanova K."/>
            <person name="Pechar R."/>
            <person name="Stanek S."/>
            <person name="Brychta A."/>
            <person name="Zeman M."/>
            <person name="Kubasova T."/>
        </authorList>
    </citation>
    <scope>NUCLEOTIDE SEQUENCE</scope>
    <source>
        <strain evidence="2">M490A</strain>
    </source>
</reference>
<dbReference type="PANTHER" id="PTHR33744">
    <property type="entry name" value="CARBOHYDRATE DIACID REGULATOR"/>
    <property type="match status" value="1"/>
</dbReference>
<sequence length="280" mass="32723">MNIDEILTLFPTAKIQDARDKKNFSITYKDRWIVIPNISMREQTLLSALLNKDKFPIIHQKGPWAQYLQSNGNKPKFKGKIRFLFFKCEKDITDKRNWFTAINNMFSTPLLESFYIEKNTYCFVEQITSISYKTSDFLGVLQTIEADTGVKSKLYVGHPWTNSDTLVHYFNEELFIFQQENNQTTSPVMSFSSVALPFFTKEALHKSNIISYYRKKIKEDNQLLNIITALYKNQGNISLTAKQLYLHRNTLIYHIDKVNQTLGLNLRQMDDLLLAYLAIL</sequence>
<evidence type="ECO:0000313" key="2">
    <source>
        <dbReference type="EMBL" id="MDB6258999.1"/>
    </source>
</evidence>
<gene>
    <name evidence="2" type="ORF">ODU72_10235</name>
</gene>
<dbReference type="InterPro" id="IPR009057">
    <property type="entry name" value="Homeodomain-like_sf"/>
</dbReference>